<dbReference type="Gramene" id="PUZ70277">
    <property type="protein sequence ID" value="PUZ70277"/>
    <property type="gene ID" value="GQ55_2G215000"/>
</dbReference>
<feature type="region of interest" description="Disordered" evidence="1">
    <location>
        <begin position="223"/>
        <end position="268"/>
    </location>
</feature>
<feature type="compositionally biased region" description="Low complexity" evidence="1">
    <location>
        <begin position="282"/>
        <end position="305"/>
    </location>
</feature>
<gene>
    <name evidence="2" type="ORF">GQ55_2G215000</name>
</gene>
<evidence type="ECO:0000313" key="3">
    <source>
        <dbReference type="Proteomes" id="UP000244336"/>
    </source>
</evidence>
<dbReference type="Proteomes" id="UP000244336">
    <property type="component" value="Chromosome 2"/>
</dbReference>
<proteinExistence type="predicted"/>
<evidence type="ECO:0000256" key="1">
    <source>
        <dbReference type="SAM" id="MobiDB-lite"/>
    </source>
</evidence>
<feature type="compositionally biased region" description="Low complexity" evidence="1">
    <location>
        <begin position="370"/>
        <end position="385"/>
    </location>
</feature>
<reference evidence="2 3" key="1">
    <citation type="submission" date="2018-04" db="EMBL/GenBank/DDBJ databases">
        <title>WGS assembly of Panicum hallii var. hallii HAL2.</title>
        <authorList>
            <person name="Lovell J."/>
            <person name="Jenkins J."/>
            <person name="Lowry D."/>
            <person name="Mamidi S."/>
            <person name="Sreedasyam A."/>
            <person name="Weng X."/>
            <person name="Barry K."/>
            <person name="Bonette J."/>
            <person name="Campitelli B."/>
            <person name="Daum C."/>
            <person name="Gordon S."/>
            <person name="Gould B."/>
            <person name="Lipzen A."/>
            <person name="MacQueen A."/>
            <person name="Palacio-Mejia J."/>
            <person name="Plott C."/>
            <person name="Shakirov E."/>
            <person name="Shu S."/>
            <person name="Yoshinaga Y."/>
            <person name="Zane M."/>
            <person name="Rokhsar D."/>
            <person name="Grimwood J."/>
            <person name="Schmutz J."/>
            <person name="Juenger T."/>
        </authorList>
    </citation>
    <scope>NUCLEOTIDE SEQUENCE [LARGE SCALE GENOMIC DNA]</scope>
    <source>
        <strain evidence="3">cv. HAL2</strain>
    </source>
</reference>
<accession>A0A2T7ER19</accession>
<feature type="region of interest" description="Disordered" evidence="1">
    <location>
        <begin position="110"/>
        <end position="200"/>
    </location>
</feature>
<protein>
    <submittedName>
        <fullName evidence="2">Uncharacterized protein</fullName>
    </submittedName>
</protein>
<name>A0A2T7ER19_9POAL</name>
<organism evidence="2 3">
    <name type="scientific">Panicum hallii var. hallii</name>
    <dbReference type="NCBI Taxonomy" id="1504633"/>
    <lineage>
        <taxon>Eukaryota</taxon>
        <taxon>Viridiplantae</taxon>
        <taxon>Streptophyta</taxon>
        <taxon>Embryophyta</taxon>
        <taxon>Tracheophyta</taxon>
        <taxon>Spermatophyta</taxon>
        <taxon>Magnoliopsida</taxon>
        <taxon>Liliopsida</taxon>
        <taxon>Poales</taxon>
        <taxon>Poaceae</taxon>
        <taxon>PACMAD clade</taxon>
        <taxon>Panicoideae</taxon>
        <taxon>Panicodae</taxon>
        <taxon>Paniceae</taxon>
        <taxon>Panicinae</taxon>
        <taxon>Panicum</taxon>
        <taxon>Panicum sect. Panicum</taxon>
    </lineage>
</organism>
<feature type="compositionally biased region" description="Basic and acidic residues" evidence="1">
    <location>
        <begin position="341"/>
        <end position="355"/>
    </location>
</feature>
<dbReference type="EMBL" id="CM009750">
    <property type="protein sequence ID" value="PUZ70277.1"/>
    <property type="molecule type" value="Genomic_DNA"/>
</dbReference>
<dbReference type="OrthoDB" id="720340at2759"/>
<feature type="compositionally biased region" description="Low complexity" evidence="1">
    <location>
        <begin position="227"/>
        <end position="236"/>
    </location>
</feature>
<feature type="compositionally biased region" description="Polar residues" evidence="1">
    <location>
        <begin position="389"/>
        <end position="398"/>
    </location>
</feature>
<feature type="region of interest" description="Disordered" evidence="1">
    <location>
        <begin position="281"/>
        <end position="430"/>
    </location>
</feature>
<feature type="region of interest" description="Disordered" evidence="1">
    <location>
        <begin position="57"/>
        <end position="97"/>
    </location>
</feature>
<dbReference type="AlphaFoldDB" id="A0A2T7ER19"/>
<sequence length="430" mass="43412">MGNCPPLPCPPPCPEVSIQDLCANNNCHGCCIFHCCCNAKPGVPPEAPPRDFPPVLLRQQPHHLTPPRPDSAAKGAAARGTGGVAQDVPANGYRFRPSPWRAASGLVATERDNGSGVAPPGVPGNGGRPVPSVSRLAGSGSVETGATDHGGGVVRAPPPSWRTESGLAGTAWATGRDDGWGVVRSRGSPVQPERAETWATGRDAGAAAPLGVPGNAVRPVQSLSRHAGTGSADTGATGHGVGGAPSPPPSWRTESGSGGRAWATGRDDGWAVVGSRVSPVHPARATGRDAGATAPGNALAAPLGVPGNGDRPVPQLSRWPGPGLGFDEAGFTWHDGSVVPRHGERREPPPSRRTTESGLAETTWATGRNAGAAAPDMPVAVAVEPGQDTGMQGDSSSPAPRGRLPLPSSSFSAGRLSPADSRVPPQVPTS</sequence>
<keyword evidence="3" id="KW-1185">Reference proteome</keyword>
<evidence type="ECO:0000313" key="2">
    <source>
        <dbReference type="EMBL" id="PUZ70277.1"/>
    </source>
</evidence>